<dbReference type="Proteomes" id="UP001063698">
    <property type="component" value="Chromosome"/>
</dbReference>
<dbReference type="InterPro" id="IPR003754">
    <property type="entry name" value="4pyrrol_synth_uPrphyn_synth"/>
</dbReference>
<dbReference type="PANTHER" id="PTHR40082">
    <property type="entry name" value="BLR5956 PROTEIN"/>
    <property type="match status" value="1"/>
</dbReference>
<dbReference type="CDD" id="cd06578">
    <property type="entry name" value="HemD"/>
    <property type="match status" value="1"/>
</dbReference>
<dbReference type="SUPFAM" id="SSF69618">
    <property type="entry name" value="HemD-like"/>
    <property type="match status" value="1"/>
</dbReference>
<evidence type="ECO:0000313" key="3">
    <source>
        <dbReference type="Proteomes" id="UP001063698"/>
    </source>
</evidence>
<gene>
    <name evidence="2" type="ORF">IPA_09250</name>
</gene>
<evidence type="ECO:0000259" key="1">
    <source>
        <dbReference type="Pfam" id="PF02602"/>
    </source>
</evidence>
<evidence type="ECO:0000313" key="2">
    <source>
        <dbReference type="EMBL" id="UXD22889.1"/>
    </source>
</evidence>
<name>A0A977PLV9_9CREN</name>
<dbReference type="InterPro" id="IPR036108">
    <property type="entry name" value="4pyrrol_syn_uPrphyn_synt_sf"/>
</dbReference>
<keyword evidence="3" id="KW-1185">Reference proteome</keyword>
<organism evidence="2 3">
    <name type="scientific">Ignicoccus pacificus DSM 13166</name>
    <dbReference type="NCBI Taxonomy" id="940294"/>
    <lineage>
        <taxon>Archaea</taxon>
        <taxon>Thermoproteota</taxon>
        <taxon>Thermoprotei</taxon>
        <taxon>Desulfurococcales</taxon>
        <taxon>Desulfurococcaceae</taxon>
        <taxon>Ignicoccus</taxon>
    </lineage>
</organism>
<reference evidence="2" key="1">
    <citation type="submission" date="2013-11" db="EMBL/GenBank/DDBJ databases">
        <title>Comparative genomics of Ignicoccus.</title>
        <authorList>
            <person name="Podar M."/>
        </authorList>
    </citation>
    <scope>NUCLEOTIDE SEQUENCE</scope>
    <source>
        <strain evidence="2">DSM 13166</strain>
    </source>
</reference>
<dbReference type="InterPro" id="IPR039793">
    <property type="entry name" value="UROS/Hem4"/>
</dbReference>
<feature type="domain" description="Tetrapyrrole biosynthesis uroporphyrinogen III synthase" evidence="1">
    <location>
        <begin position="30"/>
        <end position="232"/>
    </location>
</feature>
<dbReference type="PANTHER" id="PTHR40082:SF1">
    <property type="entry name" value="BLR5956 PROTEIN"/>
    <property type="match status" value="1"/>
</dbReference>
<sequence length="246" mass="26795">MGVEEGTGKGRCGGKVLTLRPSSPPDLSPFEVLNVPALSLIPVAKAEEIEKALKEADVVVFTSRTGVKIIAKCCPEIFEKIKELEVYAIGPSTAEELKKYGIDSKVPNVFTSEGLASLLSDKKKIVAIRSDKASKTLREALGDKLIEVIAYRTVRNYIPEAIQLIEKGEVEAVVISSAEIARALIESAKKMGYDPKDLLKKTKVVVIGPEAAKPLMEENIEYYMASEASFEGVRRKLLELLCIGSE</sequence>
<dbReference type="AlphaFoldDB" id="A0A977PLV9"/>
<dbReference type="Gene3D" id="3.40.50.10090">
    <property type="match status" value="2"/>
</dbReference>
<dbReference type="KEGG" id="ipc:IPA_09250"/>
<protein>
    <recommendedName>
        <fullName evidence="1">Tetrapyrrole biosynthesis uroporphyrinogen III synthase domain-containing protein</fullName>
    </recommendedName>
</protein>
<dbReference type="GO" id="GO:0004852">
    <property type="term" value="F:uroporphyrinogen-III synthase activity"/>
    <property type="evidence" value="ECO:0007669"/>
    <property type="project" value="InterPro"/>
</dbReference>
<dbReference type="GO" id="GO:0006780">
    <property type="term" value="P:uroporphyrinogen III biosynthetic process"/>
    <property type="evidence" value="ECO:0007669"/>
    <property type="project" value="InterPro"/>
</dbReference>
<accession>A0A977PLV9</accession>
<dbReference type="Pfam" id="PF02602">
    <property type="entry name" value="HEM4"/>
    <property type="match status" value="1"/>
</dbReference>
<proteinExistence type="predicted"/>
<dbReference type="EMBL" id="CP006868">
    <property type="protein sequence ID" value="UXD22889.1"/>
    <property type="molecule type" value="Genomic_DNA"/>
</dbReference>